<dbReference type="PANTHER" id="PTHR43214:SF24">
    <property type="entry name" value="TRANSCRIPTIONAL REGULATORY PROTEIN NARL-RELATED"/>
    <property type="match status" value="1"/>
</dbReference>
<gene>
    <name evidence="8" type="ORF">AUCHE_21_00380</name>
</gene>
<dbReference type="InterPro" id="IPR000792">
    <property type="entry name" value="Tscrpt_reg_LuxR_C"/>
</dbReference>
<dbReference type="InterPro" id="IPR039420">
    <property type="entry name" value="WalR-like"/>
</dbReference>
<dbReference type="PRINTS" id="PR00038">
    <property type="entry name" value="HTHLUXR"/>
</dbReference>
<dbReference type="CDD" id="cd17535">
    <property type="entry name" value="REC_NarL-like"/>
    <property type="match status" value="1"/>
</dbReference>
<evidence type="ECO:0000256" key="2">
    <source>
        <dbReference type="ARBA" id="ARBA00023015"/>
    </source>
</evidence>
<dbReference type="Gene3D" id="3.40.50.2300">
    <property type="match status" value="1"/>
</dbReference>
<dbReference type="OrthoDB" id="9808843at2"/>
<feature type="domain" description="HTH luxR-type" evidence="6">
    <location>
        <begin position="146"/>
        <end position="211"/>
    </location>
</feature>
<keyword evidence="2" id="KW-0805">Transcription regulation</keyword>
<dbReference type="InterPro" id="IPR058245">
    <property type="entry name" value="NreC/VraR/RcsB-like_REC"/>
</dbReference>
<evidence type="ECO:0000259" key="6">
    <source>
        <dbReference type="PROSITE" id="PS50043"/>
    </source>
</evidence>
<feature type="domain" description="Response regulatory" evidence="7">
    <location>
        <begin position="4"/>
        <end position="117"/>
    </location>
</feature>
<evidence type="ECO:0000256" key="1">
    <source>
        <dbReference type="ARBA" id="ARBA00022553"/>
    </source>
</evidence>
<evidence type="ECO:0000313" key="8">
    <source>
        <dbReference type="EMBL" id="GAB79212.1"/>
    </source>
</evidence>
<name>K6WBK4_9MICO</name>
<dbReference type="EMBL" id="BAGZ01000021">
    <property type="protein sequence ID" value="GAB79212.1"/>
    <property type="molecule type" value="Genomic_DNA"/>
</dbReference>
<dbReference type="Pfam" id="PF00072">
    <property type="entry name" value="Response_reg"/>
    <property type="match status" value="1"/>
</dbReference>
<dbReference type="GO" id="GO:0006355">
    <property type="term" value="P:regulation of DNA-templated transcription"/>
    <property type="evidence" value="ECO:0007669"/>
    <property type="project" value="InterPro"/>
</dbReference>
<evidence type="ECO:0000313" key="9">
    <source>
        <dbReference type="Proteomes" id="UP000008495"/>
    </source>
</evidence>
<dbReference type="Proteomes" id="UP000008495">
    <property type="component" value="Unassembled WGS sequence"/>
</dbReference>
<sequence length="217" mass="23334">MTIRVVLADDQEMVRIGFGLILDRAEGVEVVAQCADGVAAVEAIRRLRPEVALLDIRMPRLDGLEVCRLVSERTAVVMVTTFEDTDYVDRALAYGAQGFLLKDAGPELLVAAVRSAASGESLISPKLLVPLLERTRGAGVQAPPEVVQAVASLSEREREVARLVARGATNAEIQAELVISLSTVKTHLGSIQAKLGARNRVEIAARMWESGVAIRPM</sequence>
<feature type="modified residue" description="4-aspartylphosphate" evidence="5">
    <location>
        <position position="55"/>
    </location>
</feature>
<comment type="caution">
    <text evidence="8">The sequence shown here is derived from an EMBL/GenBank/DDBJ whole genome shotgun (WGS) entry which is preliminary data.</text>
</comment>
<dbReference type="AlphaFoldDB" id="K6WBK4"/>
<dbReference type="PANTHER" id="PTHR43214">
    <property type="entry name" value="TWO-COMPONENT RESPONSE REGULATOR"/>
    <property type="match status" value="1"/>
</dbReference>
<reference evidence="8 9" key="1">
    <citation type="submission" date="2012-08" db="EMBL/GenBank/DDBJ databases">
        <title>Whole genome shotgun sequence of Austwickia chelonae NBRC 105200.</title>
        <authorList>
            <person name="Yoshida I."/>
            <person name="Hosoyama A."/>
            <person name="Tsuchikane K."/>
            <person name="Katsumata H."/>
            <person name="Ando Y."/>
            <person name="Ohji S."/>
            <person name="Hamada M."/>
            <person name="Tamura T."/>
            <person name="Yamazoe A."/>
            <person name="Yamazaki S."/>
            <person name="Fujita N."/>
        </authorList>
    </citation>
    <scope>NUCLEOTIDE SEQUENCE [LARGE SCALE GENOMIC DNA]</scope>
    <source>
        <strain evidence="8 9">NBRC 105200</strain>
    </source>
</reference>
<dbReference type="eggNOG" id="COG2197">
    <property type="taxonomic scope" value="Bacteria"/>
</dbReference>
<evidence type="ECO:0000256" key="3">
    <source>
        <dbReference type="ARBA" id="ARBA00023125"/>
    </source>
</evidence>
<dbReference type="InterPro" id="IPR001789">
    <property type="entry name" value="Sig_transdc_resp-reg_receiver"/>
</dbReference>
<dbReference type="InterPro" id="IPR016032">
    <property type="entry name" value="Sig_transdc_resp-reg_C-effctor"/>
</dbReference>
<keyword evidence="1 5" id="KW-0597">Phosphoprotein</keyword>
<evidence type="ECO:0000259" key="7">
    <source>
        <dbReference type="PROSITE" id="PS50110"/>
    </source>
</evidence>
<keyword evidence="9" id="KW-1185">Reference proteome</keyword>
<keyword evidence="3" id="KW-0238">DNA-binding</keyword>
<accession>K6WBK4</accession>
<dbReference type="InterPro" id="IPR011006">
    <property type="entry name" value="CheY-like_superfamily"/>
</dbReference>
<dbReference type="SMART" id="SM00421">
    <property type="entry name" value="HTH_LUXR"/>
    <property type="match status" value="1"/>
</dbReference>
<dbReference type="Pfam" id="PF00196">
    <property type="entry name" value="GerE"/>
    <property type="match status" value="1"/>
</dbReference>
<dbReference type="CDD" id="cd06170">
    <property type="entry name" value="LuxR_C_like"/>
    <property type="match status" value="1"/>
</dbReference>
<dbReference type="PROSITE" id="PS50043">
    <property type="entry name" value="HTH_LUXR_2"/>
    <property type="match status" value="1"/>
</dbReference>
<organism evidence="8 9">
    <name type="scientific">Austwickia chelonae NBRC 105200</name>
    <dbReference type="NCBI Taxonomy" id="1184607"/>
    <lineage>
        <taxon>Bacteria</taxon>
        <taxon>Bacillati</taxon>
        <taxon>Actinomycetota</taxon>
        <taxon>Actinomycetes</taxon>
        <taxon>Micrococcales</taxon>
        <taxon>Dermatophilaceae</taxon>
        <taxon>Austwickia</taxon>
    </lineage>
</organism>
<evidence type="ECO:0000256" key="5">
    <source>
        <dbReference type="PROSITE-ProRule" id="PRU00169"/>
    </source>
</evidence>
<dbReference type="SMART" id="SM00448">
    <property type="entry name" value="REC"/>
    <property type="match status" value="1"/>
</dbReference>
<dbReference type="RefSeq" id="WP_006503969.1">
    <property type="nucleotide sequence ID" value="NZ_BAGZ01000021.1"/>
</dbReference>
<dbReference type="SUPFAM" id="SSF52172">
    <property type="entry name" value="CheY-like"/>
    <property type="match status" value="1"/>
</dbReference>
<dbReference type="GO" id="GO:0000160">
    <property type="term" value="P:phosphorelay signal transduction system"/>
    <property type="evidence" value="ECO:0007669"/>
    <property type="project" value="InterPro"/>
</dbReference>
<keyword evidence="4" id="KW-0804">Transcription</keyword>
<dbReference type="STRING" id="100225.SAMN05421595_2520"/>
<dbReference type="PROSITE" id="PS50110">
    <property type="entry name" value="RESPONSE_REGULATORY"/>
    <property type="match status" value="1"/>
</dbReference>
<dbReference type="GO" id="GO:0003677">
    <property type="term" value="F:DNA binding"/>
    <property type="evidence" value="ECO:0007669"/>
    <property type="project" value="UniProtKB-KW"/>
</dbReference>
<dbReference type="SUPFAM" id="SSF46894">
    <property type="entry name" value="C-terminal effector domain of the bipartite response regulators"/>
    <property type="match status" value="1"/>
</dbReference>
<protein>
    <submittedName>
        <fullName evidence="8">Putative two-component response regulator</fullName>
    </submittedName>
</protein>
<proteinExistence type="predicted"/>
<evidence type="ECO:0000256" key="4">
    <source>
        <dbReference type="ARBA" id="ARBA00023163"/>
    </source>
</evidence>